<proteinExistence type="predicted"/>
<feature type="region of interest" description="Disordered" evidence="1">
    <location>
        <begin position="50"/>
        <end position="74"/>
    </location>
</feature>
<reference evidence="3 4" key="1">
    <citation type="journal article" date="2016" name="Nat. Commun.">
        <title>Thousands of microbial genomes shed light on interconnected biogeochemical processes in an aquifer system.</title>
        <authorList>
            <person name="Anantharaman K."/>
            <person name="Brown C.T."/>
            <person name="Hug L.A."/>
            <person name="Sharon I."/>
            <person name="Castelle C.J."/>
            <person name="Probst A.J."/>
            <person name="Thomas B.C."/>
            <person name="Singh A."/>
            <person name="Wilkins M.J."/>
            <person name="Karaoz U."/>
            <person name="Brodie E.L."/>
            <person name="Williams K.H."/>
            <person name="Hubbard S.S."/>
            <person name="Banfield J.F."/>
        </authorList>
    </citation>
    <scope>NUCLEOTIDE SEQUENCE [LARGE SCALE GENOMIC DNA]</scope>
</reference>
<comment type="caution">
    <text evidence="3">The sequence shown here is derived from an EMBL/GenBank/DDBJ whole genome shotgun (WGS) entry which is preliminary data.</text>
</comment>
<dbReference type="EMBL" id="MEZN01000004">
    <property type="protein sequence ID" value="OGD56989.1"/>
    <property type="molecule type" value="Genomic_DNA"/>
</dbReference>
<feature type="compositionally biased region" description="Basic and acidic residues" evidence="1">
    <location>
        <begin position="52"/>
        <end position="74"/>
    </location>
</feature>
<dbReference type="Pfam" id="PF03413">
    <property type="entry name" value="PepSY"/>
    <property type="match status" value="1"/>
</dbReference>
<evidence type="ECO:0000313" key="3">
    <source>
        <dbReference type="EMBL" id="OGD56989.1"/>
    </source>
</evidence>
<gene>
    <name evidence="3" type="ORF">A3E73_00210</name>
</gene>
<evidence type="ECO:0000256" key="1">
    <source>
        <dbReference type="SAM" id="MobiDB-lite"/>
    </source>
</evidence>
<organism evidence="3 4">
    <name type="scientific">Candidatus Beckwithbacteria bacterium RIFCSPHIGHO2_12_FULL_47_17</name>
    <dbReference type="NCBI Taxonomy" id="1797460"/>
    <lineage>
        <taxon>Bacteria</taxon>
        <taxon>Candidatus Beckwithiibacteriota</taxon>
    </lineage>
</organism>
<protein>
    <recommendedName>
        <fullName evidence="2">PepSY domain-containing protein</fullName>
    </recommendedName>
</protein>
<dbReference type="AlphaFoldDB" id="A0A1F5DP85"/>
<evidence type="ECO:0000313" key="4">
    <source>
        <dbReference type="Proteomes" id="UP000176791"/>
    </source>
</evidence>
<dbReference type="InterPro" id="IPR025711">
    <property type="entry name" value="PepSY"/>
</dbReference>
<feature type="domain" description="PepSY" evidence="2">
    <location>
        <begin position="208"/>
        <end position="278"/>
    </location>
</feature>
<evidence type="ECO:0000259" key="2">
    <source>
        <dbReference type="Pfam" id="PF03413"/>
    </source>
</evidence>
<sequence>MTKKTLSWLTIIIIVVLALAGTVKPANAGWYVNSLGWLVYEADSNVLGDEDEAKKEETKETRTENQEQNQEPKREVEYFDAARNAWVKIKTEPGKTKTEIKSLTGEEVKTETERERFRLKLKSETGILKLEAETEDGERTELGEDDAIEIEDRHDDKIRVATGSSDREMTFSRNRVRARTNFLLSVDLNTNELIVTTPNGVKRVTVLPDQAIANLLANDVIDRLEPENETELELTEEDGVPTYEVAGESDQKLLGLLSVKIKSRVKVSAETGEVVRTEKAILARLIDLFSF</sequence>
<dbReference type="Proteomes" id="UP000176791">
    <property type="component" value="Unassembled WGS sequence"/>
</dbReference>
<accession>A0A1F5DP85</accession>
<name>A0A1F5DP85_9BACT</name>